<keyword evidence="1" id="KW-0805">Transcription regulation</keyword>
<dbReference type="Gene3D" id="1.10.260.40">
    <property type="entry name" value="lambda repressor-like DNA-binding domains"/>
    <property type="match status" value="1"/>
</dbReference>
<protein>
    <submittedName>
        <fullName evidence="5">LacI family transcriptional regulator</fullName>
    </submittedName>
</protein>
<dbReference type="EMBL" id="QETB01000001">
    <property type="protein sequence ID" value="PWF27505.1"/>
    <property type="molecule type" value="Genomic_DNA"/>
</dbReference>
<organism evidence="5 6">
    <name type="scientific">Ancrocorticia populi</name>
    <dbReference type="NCBI Taxonomy" id="2175228"/>
    <lineage>
        <taxon>Bacteria</taxon>
        <taxon>Bacillati</taxon>
        <taxon>Actinomycetota</taxon>
        <taxon>Actinomycetes</taxon>
        <taxon>Actinomycetales</taxon>
        <taxon>Actinomycetaceae</taxon>
        <taxon>Ancrocorticia</taxon>
    </lineage>
</organism>
<dbReference type="PANTHER" id="PTHR30146:SF153">
    <property type="entry name" value="LACTOSE OPERON REPRESSOR"/>
    <property type="match status" value="1"/>
</dbReference>
<keyword evidence="6" id="KW-1185">Reference proteome</keyword>
<comment type="caution">
    <text evidence="5">The sequence shown here is derived from an EMBL/GenBank/DDBJ whole genome shotgun (WGS) entry which is preliminary data.</text>
</comment>
<keyword evidence="2" id="KW-0238">DNA-binding</keyword>
<feature type="domain" description="HTH lacI-type" evidence="4">
    <location>
        <begin position="11"/>
        <end position="65"/>
    </location>
</feature>
<evidence type="ECO:0000256" key="2">
    <source>
        <dbReference type="ARBA" id="ARBA00023125"/>
    </source>
</evidence>
<accession>A0A2V1KAM8</accession>
<dbReference type="InterPro" id="IPR046335">
    <property type="entry name" value="LacI/GalR-like_sensor"/>
</dbReference>
<evidence type="ECO:0000313" key="5">
    <source>
        <dbReference type="EMBL" id="PWF27505.1"/>
    </source>
</evidence>
<dbReference type="AlphaFoldDB" id="A0A2V1KAM8"/>
<proteinExistence type="predicted"/>
<dbReference type="CDD" id="cd01392">
    <property type="entry name" value="HTH_LacI"/>
    <property type="match status" value="1"/>
</dbReference>
<keyword evidence="3" id="KW-0804">Transcription</keyword>
<dbReference type="Pfam" id="PF13377">
    <property type="entry name" value="Peripla_BP_3"/>
    <property type="match status" value="1"/>
</dbReference>
<evidence type="ECO:0000259" key="4">
    <source>
        <dbReference type="PROSITE" id="PS50932"/>
    </source>
</evidence>
<dbReference type="GO" id="GO:0003700">
    <property type="term" value="F:DNA-binding transcription factor activity"/>
    <property type="evidence" value="ECO:0007669"/>
    <property type="project" value="TreeGrafter"/>
</dbReference>
<gene>
    <name evidence="5" type="ORF">DD236_03770</name>
</gene>
<dbReference type="GO" id="GO:0000976">
    <property type="term" value="F:transcription cis-regulatory region binding"/>
    <property type="evidence" value="ECO:0007669"/>
    <property type="project" value="TreeGrafter"/>
</dbReference>
<dbReference type="SUPFAM" id="SSF53822">
    <property type="entry name" value="Periplasmic binding protein-like I"/>
    <property type="match status" value="1"/>
</dbReference>
<dbReference type="OrthoDB" id="9785139at2"/>
<evidence type="ECO:0000256" key="3">
    <source>
        <dbReference type="ARBA" id="ARBA00023163"/>
    </source>
</evidence>
<dbReference type="InterPro" id="IPR028082">
    <property type="entry name" value="Peripla_BP_I"/>
</dbReference>
<dbReference type="Proteomes" id="UP000245283">
    <property type="component" value="Unassembled WGS sequence"/>
</dbReference>
<dbReference type="SUPFAM" id="SSF47413">
    <property type="entry name" value="lambda repressor-like DNA-binding domains"/>
    <property type="match status" value="1"/>
</dbReference>
<dbReference type="Pfam" id="PF00356">
    <property type="entry name" value="LacI"/>
    <property type="match status" value="1"/>
</dbReference>
<dbReference type="PROSITE" id="PS50932">
    <property type="entry name" value="HTH_LACI_2"/>
    <property type="match status" value="1"/>
</dbReference>
<dbReference type="SMART" id="SM00354">
    <property type="entry name" value="HTH_LACI"/>
    <property type="match status" value="1"/>
</dbReference>
<dbReference type="InterPro" id="IPR000843">
    <property type="entry name" value="HTH_LacI"/>
</dbReference>
<evidence type="ECO:0000313" key="6">
    <source>
        <dbReference type="Proteomes" id="UP000245283"/>
    </source>
</evidence>
<sequence length="347" mass="36983">MGSPSVRASRTTLSDLAADLGLSRATVSKALNNRTDVSEETRHRVQARAYELHYQPTVSASRSPSIAVVADGLIAMYTLQVLSGISDECQIQDLTMTLTSTTNVPGTKTAPLSNQWMRRIAANGFHGILLITHEVPDSLINMTAQLGLSLVVIDPLQSVSPDVLTIGATNWNGALAATQHLLGLGHKRIAYVQGPRGSLPSVERYEGYLSALRQVGLKKDDSQIIGDDFTFECGLESGRELLSRPAGQRPTAVFCGSDASALGIIEATREAGLRVPEDLSVVGFDNTFLAISSAPRLTTVSQPMHEMGAAAVRALVSLHAGTSPSGPMRFETSLMIRDSTAAPREFS</sequence>
<reference evidence="6" key="1">
    <citation type="submission" date="2018-05" db="EMBL/GenBank/DDBJ databases">
        <authorList>
            <person name="Li Y."/>
        </authorList>
    </citation>
    <scope>NUCLEOTIDE SEQUENCE [LARGE SCALE GENOMIC DNA]</scope>
    <source>
        <strain evidence="6">sk1b4</strain>
    </source>
</reference>
<name>A0A2V1KAM8_9ACTO</name>
<dbReference type="Gene3D" id="3.40.50.2300">
    <property type="match status" value="2"/>
</dbReference>
<dbReference type="InterPro" id="IPR010982">
    <property type="entry name" value="Lambda_DNA-bd_dom_sf"/>
</dbReference>
<evidence type="ECO:0000256" key="1">
    <source>
        <dbReference type="ARBA" id="ARBA00023015"/>
    </source>
</evidence>
<dbReference type="PANTHER" id="PTHR30146">
    <property type="entry name" value="LACI-RELATED TRANSCRIPTIONAL REPRESSOR"/>
    <property type="match status" value="1"/>
</dbReference>